<dbReference type="PANTHER" id="PTHR33332">
    <property type="entry name" value="REVERSE TRANSCRIPTASE DOMAIN-CONTAINING PROTEIN"/>
    <property type="match status" value="1"/>
</dbReference>
<reference evidence="2 3" key="1">
    <citation type="journal article" date="2023" name="Insect Mol. Biol.">
        <title>Genome sequencing provides insights into the evolution of gene families encoding plant cell wall-degrading enzymes in longhorned beetles.</title>
        <authorList>
            <person name="Shin N.R."/>
            <person name="Okamura Y."/>
            <person name="Kirsch R."/>
            <person name="Pauchet Y."/>
        </authorList>
    </citation>
    <scope>NUCLEOTIDE SEQUENCE [LARGE SCALE GENOMIC DNA]</scope>
    <source>
        <strain evidence="2">EAD_L_NR</strain>
    </source>
</reference>
<keyword evidence="3" id="KW-1185">Reference proteome</keyword>
<evidence type="ECO:0000313" key="3">
    <source>
        <dbReference type="Proteomes" id="UP001159042"/>
    </source>
</evidence>
<dbReference type="Pfam" id="PF00078">
    <property type="entry name" value="RVT_1"/>
    <property type="match status" value="1"/>
</dbReference>
<comment type="caution">
    <text evidence="2">The sequence shown here is derived from an EMBL/GenBank/DDBJ whole genome shotgun (WGS) entry which is preliminary data.</text>
</comment>
<dbReference type="InterPro" id="IPR000477">
    <property type="entry name" value="RT_dom"/>
</dbReference>
<accession>A0AAV8V6J1</accession>
<dbReference type="Proteomes" id="UP001159042">
    <property type="component" value="Unassembled WGS sequence"/>
</dbReference>
<feature type="domain" description="Reverse transcriptase" evidence="1">
    <location>
        <begin position="15"/>
        <end position="89"/>
    </location>
</feature>
<sequence length="175" mass="19735">MLDVFFKCGIRGLSHKWIKSYLTGRVQKARLRRGDYLATSAYLPVTSGVPQGSILGPLLFIIFFDSVMWEFPYNYVGAYADDAVVVASFDDLAVLSKMSTGAVNRMVDFCEAIREASVLQTIFCQMISRHFVNKRIILYGLFQSAVPESWNMGDLPFQVVVSVHIKETIGFRKDT</sequence>
<protein>
    <recommendedName>
        <fullName evidence="1">Reverse transcriptase domain-containing protein</fullName>
    </recommendedName>
</protein>
<name>A0AAV8V6J1_9CUCU</name>
<dbReference type="EMBL" id="JANEYG010000417">
    <property type="protein sequence ID" value="KAJ8909771.1"/>
    <property type="molecule type" value="Genomic_DNA"/>
</dbReference>
<organism evidence="2 3">
    <name type="scientific">Exocentrus adspersus</name>
    <dbReference type="NCBI Taxonomy" id="1586481"/>
    <lineage>
        <taxon>Eukaryota</taxon>
        <taxon>Metazoa</taxon>
        <taxon>Ecdysozoa</taxon>
        <taxon>Arthropoda</taxon>
        <taxon>Hexapoda</taxon>
        <taxon>Insecta</taxon>
        <taxon>Pterygota</taxon>
        <taxon>Neoptera</taxon>
        <taxon>Endopterygota</taxon>
        <taxon>Coleoptera</taxon>
        <taxon>Polyphaga</taxon>
        <taxon>Cucujiformia</taxon>
        <taxon>Chrysomeloidea</taxon>
        <taxon>Cerambycidae</taxon>
        <taxon>Lamiinae</taxon>
        <taxon>Acanthocinini</taxon>
        <taxon>Exocentrus</taxon>
    </lineage>
</organism>
<evidence type="ECO:0000313" key="2">
    <source>
        <dbReference type="EMBL" id="KAJ8909771.1"/>
    </source>
</evidence>
<gene>
    <name evidence="2" type="ORF">NQ315_007968</name>
</gene>
<feature type="non-terminal residue" evidence="2">
    <location>
        <position position="175"/>
    </location>
</feature>
<evidence type="ECO:0000259" key="1">
    <source>
        <dbReference type="Pfam" id="PF00078"/>
    </source>
</evidence>
<proteinExistence type="predicted"/>
<dbReference type="AlphaFoldDB" id="A0AAV8V6J1"/>